<keyword evidence="1" id="KW-1133">Transmembrane helix</keyword>
<dbReference type="EMBL" id="LAZR01000008">
    <property type="protein sequence ID" value="KKO09030.1"/>
    <property type="molecule type" value="Genomic_DNA"/>
</dbReference>
<name>A0A0F9VY51_9ZZZZ</name>
<evidence type="ECO:0000313" key="2">
    <source>
        <dbReference type="EMBL" id="KKO09030.1"/>
    </source>
</evidence>
<feature type="transmembrane region" description="Helical" evidence="1">
    <location>
        <begin position="174"/>
        <end position="195"/>
    </location>
</feature>
<protein>
    <recommendedName>
        <fullName evidence="3">PepSY domain-containing protein</fullName>
    </recommendedName>
</protein>
<evidence type="ECO:0000256" key="1">
    <source>
        <dbReference type="SAM" id="Phobius"/>
    </source>
</evidence>
<gene>
    <name evidence="2" type="ORF">LCGC14_0041490</name>
</gene>
<dbReference type="AlphaFoldDB" id="A0A0F9VY51"/>
<comment type="caution">
    <text evidence="2">The sequence shown here is derived from an EMBL/GenBank/DDBJ whole genome shotgun (WGS) entry which is preliminary data.</text>
</comment>
<evidence type="ECO:0008006" key="3">
    <source>
        <dbReference type="Google" id="ProtNLM"/>
    </source>
</evidence>
<accession>A0A0F9VY51</accession>
<organism evidence="2">
    <name type="scientific">marine sediment metagenome</name>
    <dbReference type="NCBI Taxonomy" id="412755"/>
    <lineage>
        <taxon>unclassified sequences</taxon>
        <taxon>metagenomes</taxon>
        <taxon>ecological metagenomes</taxon>
    </lineage>
</organism>
<proteinExistence type="predicted"/>
<sequence>MRPRKIHRLVGILLLLPFVAWSTTAIFFLVRPAYTEAYEQLQVRQLPMANIIQFVPDPAWLQARFSRTVLGEHLLVLDTQGWQHLDAFALEPRPVPSGEELRLLLNDAISHNPERYGTVESLSGMTATTDTGVEISVNWDSLTLSQRGPDTRWIDLVYDIHYLRWTGFEIFDRIFGLFGLFLLMYMTYSGARMALGRR</sequence>
<keyword evidence="1" id="KW-0812">Transmembrane</keyword>
<reference evidence="2" key="1">
    <citation type="journal article" date="2015" name="Nature">
        <title>Complex archaea that bridge the gap between prokaryotes and eukaryotes.</title>
        <authorList>
            <person name="Spang A."/>
            <person name="Saw J.H."/>
            <person name="Jorgensen S.L."/>
            <person name="Zaremba-Niedzwiedzka K."/>
            <person name="Martijn J."/>
            <person name="Lind A.E."/>
            <person name="van Eijk R."/>
            <person name="Schleper C."/>
            <person name="Guy L."/>
            <person name="Ettema T.J."/>
        </authorList>
    </citation>
    <scope>NUCLEOTIDE SEQUENCE</scope>
</reference>
<keyword evidence="1" id="KW-0472">Membrane</keyword>